<dbReference type="InterPro" id="IPR011990">
    <property type="entry name" value="TPR-like_helical_dom_sf"/>
</dbReference>
<gene>
    <name evidence="3" type="ORF">AMLFYP55_01337</name>
</gene>
<reference evidence="3" key="1">
    <citation type="submission" date="2019-11" db="EMBL/GenBank/DDBJ databases">
        <authorList>
            <person name="Feng L."/>
        </authorList>
    </citation>
    <scope>NUCLEOTIDE SEQUENCE</scope>
    <source>
        <strain evidence="3">AMuciniphilaLFYP55</strain>
    </source>
</reference>
<dbReference type="RefSeq" id="WP_022396905.1">
    <property type="nucleotide sequence ID" value="NZ_CACRSS010000021.1"/>
</dbReference>
<evidence type="ECO:0000256" key="1">
    <source>
        <dbReference type="SAM" id="MobiDB-lite"/>
    </source>
</evidence>
<dbReference type="AlphaFoldDB" id="A0A6N2V5M0"/>
<dbReference type="GeneID" id="84024057"/>
<organism evidence="3">
    <name type="scientific">Akkermansia muciniphila</name>
    <dbReference type="NCBI Taxonomy" id="239935"/>
    <lineage>
        <taxon>Bacteria</taxon>
        <taxon>Pseudomonadati</taxon>
        <taxon>Verrucomicrobiota</taxon>
        <taxon>Verrucomicrobiia</taxon>
        <taxon>Verrucomicrobiales</taxon>
        <taxon>Akkermansiaceae</taxon>
        <taxon>Akkermansia</taxon>
    </lineage>
</organism>
<feature type="compositionally biased region" description="Polar residues" evidence="1">
    <location>
        <begin position="203"/>
        <end position="228"/>
    </location>
</feature>
<evidence type="ECO:0000313" key="3">
    <source>
        <dbReference type="EMBL" id="VYT25734.1"/>
    </source>
</evidence>
<dbReference type="EMBL" id="CACRSS010000021">
    <property type="protein sequence ID" value="VYT25734.1"/>
    <property type="molecule type" value="Genomic_DNA"/>
</dbReference>
<dbReference type="SUPFAM" id="SSF48452">
    <property type="entry name" value="TPR-like"/>
    <property type="match status" value="1"/>
</dbReference>
<dbReference type="Gene3D" id="1.25.40.10">
    <property type="entry name" value="Tetratricopeptide repeat domain"/>
    <property type="match status" value="1"/>
</dbReference>
<feature type="chain" id="PRO_5043344090" evidence="2">
    <location>
        <begin position="25"/>
        <end position="638"/>
    </location>
</feature>
<feature type="region of interest" description="Disordered" evidence="1">
    <location>
        <begin position="199"/>
        <end position="231"/>
    </location>
</feature>
<keyword evidence="2" id="KW-0732">Signal</keyword>
<feature type="compositionally biased region" description="Pro residues" evidence="1">
    <location>
        <begin position="39"/>
        <end position="48"/>
    </location>
</feature>
<feature type="region of interest" description="Disordered" evidence="1">
    <location>
        <begin position="33"/>
        <end position="60"/>
    </location>
</feature>
<feature type="signal peptide" evidence="2">
    <location>
        <begin position="1"/>
        <end position="24"/>
    </location>
</feature>
<evidence type="ECO:0000256" key="2">
    <source>
        <dbReference type="SAM" id="SignalP"/>
    </source>
</evidence>
<accession>A0A6N2V5M0</accession>
<name>A0A6N2V5M0_9BACT</name>
<sequence length="638" mass="71276">MNNLPRPMKSCFLLTLACAVPALGQMMYNPPASGGGAPAAPPSSPPAAQPNAYQPSRQGDAKSLYGNEIPFLNPQDGTVTINGTTLNMGSFREIEARFNKYLSQPEESTEDAKEYQKIFEKLHETLSMRKEKLMADNVVRQVVDLLTAASSNPLDGGVSDALCQAIYTAWQAKSNGKNKGKMLEAMEREIRSNAQKMSLMESGVTTSSGSPSNQKGGKKGTSANNPAKNNPRYKYLEKRMVEMEARKLKLESEQVLTVTEAKIVFQSTLVQLFAQRRFDHVSIGCGIYSRLFNDGDTKLRLDKNSDAAKMFSGTLGTPPTVAILDNLSRELARDSDRHMKAVNNLVDSHHYVDALERLNEALLIGEFMPAVNTFPYEKKQKLYAFKRDVEKLFELMNGKDYEEALTLVENLKKTSRDFSTGRAESAISAAVFASDAYIAQGQEALARGDRAKLEECLKSAIEIWPKNPRLLPLRNAMMAAGQQSHALEDFKRFHKNKNYRRIFDNQHEFAVLVKDDPELQKQFVEDLGKMAVIERALGAARQREAMQDVYGAWEELQQLRSKDQELFINDQELNAQYLDLTTKASTLVNLLNDAEKCRNAGEVGSALGKYMEAKKLYLYSRFAKEGIESLLNEVLPLN</sequence>
<proteinExistence type="predicted"/>
<protein>
    <submittedName>
        <fullName evidence="3">Uncharacterized protein</fullName>
    </submittedName>
</protein>